<sequence>MPYLIELNEWRLLRGIGSLLDHRKAPYVHTQSRPLSNLKDPNADLFEVELRRAFMVQEFPRNLTSREFDRCQASLESLCLLLDRLVLDSLVSNSPVWSRSHHHERHFSRLRAITAFLESTSEAVDLAFGTNKTLFKLPNGAELSRCLQVVTECNDILSRLTAPAAQEPTIQPLQRQQKRRMWKKARIRNRSTFVLGTLFEHFRCGTSHEVLLKLIEDPDEDSVLPSLQLMLSPCPELELWQEVQCESVNLYVYKPLYLLTYVTHLSTYLAFRGETSISRIPDICTDIRQHTGQGKALMLLIEKYGIFGAWANPTSSGPDPSSKESLDQLIEKGAFKPLDLHALIHGASQEKFSTKDKRALAVKLGFCLMDFFDADITSKRIYFLNASKPGPREGLPYLAFGSKLPAAADPYSFRMGHPALLSFAKLLLEIDFGQSLDLEISPYNSQNQATWAKLVSYVDRLEEDRRDSYLEAIRACLHVHRKIAEKLRSRDLDSKGADSRIRKILYKEVVHKLELGLAESIPRPAHKRQRSESPPASDHRDRAQPGRSWRMATRSLESQPFTAGFKRRRTPEQHSWSSRAVSESAPSENSSLSDLSMTHSETSFCSPRPNSREGFQIALICALRVEFDAVEALFDEYYEQDFSYSKAPGDPNAYTTGRMCGHYVVLAFMPGMGKVNSASVAAGFRASFPGIRLGLVVGICGGVPVGTDDEKEVLLGDVIISTALVQFDFGRQYANKTVRRDTLQDNLGRPNAEIRAFLTKLSGSRGRKTLRDKTSIHLEELCDQDDFKQSSYPTEDDKLYMSTYRHKHQDGSCAICANCNGPEDDVCEAALESTCEELHCQDSELVCRARVDKARGAGHYRDTSTAGMLEARKPVIHFGVIVSGDSVMKSGQHRDEIASREKAIAFEMEGAGVWESFPTVVIKSVCDYADSHKNKKWQRYAAATAAACMKAFLGEWRPAR</sequence>
<reference evidence="4 5" key="1">
    <citation type="submission" date="2017-02" db="EMBL/GenBank/DDBJ databases">
        <title>Genomes of Trichoderma spp. with biocontrol activity.</title>
        <authorList>
            <person name="Gardiner D."/>
            <person name="Kazan K."/>
            <person name="Vos C."/>
            <person name="Harvey P."/>
        </authorList>
    </citation>
    <scope>NUCLEOTIDE SEQUENCE [LARGE SCALE GENOMIC DNA]</scope>
    <source>
        <strain evidence="4 5">Tr1</strain>
    </source>
</reference>
<dbReference type="PANTHER" id="PTHR46082:SF6">
    <property type="entry name" value="AAA+ ATPASE DOMAIN-CONTAINING PROTEIN-RELATED"/>
    <property type="match status" value="1"/>
</dbReference>
<feature type="compositionally biased region" description="Low complexity" evidence="1">
    <location>
        <begin position="582"/>
        <end position="596"/>
    </location>
</feature>
<dbReference type="OrthoDB" id="1658288at2759"/>
<feature type="region of interest" description="Disordered" evidence="1">
    <location>
        <begin position="520"/>
        <end position="609"/>
    </location>
</feature>
<dbReference type="PANTHER" id="PTHR46082">
    <property type="entry name" value="ATP/GTP-BINDING PROTEIN-RELATED"/>
    <property type="match status" value="1"/>
</dbReference>
<evidence type="ECO:0000313" key="4">
    <source>
        <dbReference type="EMBL" id="PNP52178.1"/>
    </source>
</evidence>
<evidence type="ECO:0000259" key="3">
    <source>
        <dbReference type="Pfam" id="PF24476"/>
    </source>
</evidence>
<evidence type="ECO:0000256" key="1">
    <source>
        <dbReference type="SAM" id="MobiDB-lite"/>
    </source>
</evidence>
<dbReference type="InterPro" id="IPR035994">
    <property type="entry name" value="Nucleoside_phosphorylase_sf"/>
</dbReference>
<evidence type="ECO:0000313" key="5">
    <source>
        <dbReference type="Proteomes" id="UP000236290"/>
    </source>
</evidence>
<gene>
    <name evidence="4" type="ORF">THARTR1_07387</name>
</gene>
<comment type="caution">
    <text evidence="4">The sequence shown here is derived from an EMBL/GenBank/DDBJ whole genome shotgun (WGS) entry which is preliminary data.</text>
</comment>
<accession>A0A2K0U334</accession>
<dbReference type="Gene3D" id="3.40.50.1580">
    <property type="entry name" value="Nucleoside phosphorylase domain"/>
    <property type="match status" value="1"/>
</dbReference>
<organism evidence="4 5">
    <name type="scientific">Trichoderma harzianum</name>
    <name type="common">Hypocrea lixii</name>
    <dbReference type="NCBI Taxonomy" id="5544"/>
    <lineage>
        <taxon>Eukaryota</taxon>
        <taxon>Fungi</taxon>
        <taxon>Dikarya</taxon>
        <taxon>Ascomycota</taxon>
        <taxon>Pezizomycotina</taxon>
        <taxon>Sordariomycetes</taxon>
        <taxon>Hypocreomycetidae</taxon>
        <taxon>Hypocreales</taxon>
        <taxon>Hypocreaceae</taxon>
        <taxon>Trichoderma</taxon>
    </lineage>
</organism>
<dbReference type="Proteomes" id="UP000236290">
    <property type="component" value="Unassembled WGS sequence"/>
</dbReference>
<dbReference type="Pfam" id="PF24476">
    <property type="entry name" value="DUF7580"/>
    <property type="match status" value="1"/>
</dbReference>
<dbReference type="EMBL" id="MTYI01000111">
    <property type="protein sequence ID" value="PNP52178.1"/>
    <property type="molecule type" value="Genomic_DNA"/>
</dbReference>
<dbReference type="GO" id="GO:0009116">
    <property type="term" value="P:nucleoside metabolic process"/>
    <property type="evidence" value="ECO:0007669"/>
    <property type="project" value="InterPro"/>
</dbReference>
<dbReference type="SUPFAM" id="SSF53167">
    <property type="entry name" value="Purine and uridine phosphorylases"/>
    <property type="match status" value="1"/>
</dbReference>
<dbReference type="InterPro" id="IPR000845">
    <property type="entry name" value="Nucleoside_phosphorylase_d"/>
</dbReference>
<dbReference type="GO" id="GO:0003824">
    <property type="term" value="F:catalytic activity"/>
    <property type="evidence" value="ECO:0007669"/>
    <property type="project" value="InterPro"/>
</dbReference>
<feature type="compositionally biased region" description="Polar residues" evidence="1">
    <location>
        <begin position="597"/>
        <end position="609"/>
    </location>
</feature>
<protein>
    <submittedName>
        <fullName evidence="4">Uncharacterized protein</fullName>
    </submittedName>
</protein>
<feature type="domain" description="Nucleoside phosphorylase" evidence="2">
    <location>
        <begin position="617"/>
        <end position="735"/>
    </location>
</feature>
<dbReference type="InterPro" id="IPR053137">
    <property type="entry name" value="NLR-like"/>
</dbReference>
<proteinExistence type="predicted"/>
<feature type="domain" description="DUF7580" evidence="3">
    <location>
        <begin position="182"/>
        <end position="519"/>
    </location>
</feature>
<dbReference type="Pfam" id="PF01048">
    <property type="entry name" value="PNP_UDP_1"/>
    <property type="match status" value="1"/>
</dbReference>
<evidence type="ECO:0000259" key="2">
    <source>
        <dbReference type="Pfam" id="PF01048"/>
    </source>
</evidence>
<dbReference type="InterPro" id="IPR056002">
    <property type="entry name" value="DUF7580"/>
</dbReference>
<dbReference type="AlphaFoldDB" id="A0A2K0U334"/>
<name>A0A2K0U334_TRIHA</name>